<keyword evidence="5" id="KW-0560">Oxidoreductase</keyword>
<evidence type="ECO:0000256" key="2">
    <source>
        <dbReference type="ARBA" id="ARBA00013279"/>
    </source>
</evidence>
<feature type="domain" description="NADP-dependent oxidoreductase" evidence="7">
    <location>
        <begin position="15"/>
        <end position="328"/>
    </location>
</feature>
<name>A0AAF0F8W9_9BASI</name>
<evidence type="ECO:0000313" key="9">
    <source>
        <dbReference type="Proteomes" id="UP001214628"/>
    </source>
</evidence>
<dbReference type="SUPFAM" id="SSF51430">
    <property type="entry name" value="NAD(P)-linked oxidoreductase"/>
    <property type="match status" value="1"/>
</dbReference>
<keyword evidence="6" id="KW-0443">Lipid metabolism</keyword>
<evidence type="ECO:0000256" key="3">
    <source>
        <dbReference type="ARBA" id="ARBA00022801"/>
    </source>
</evidence>
<dbReference type="InterPro" id="IPR050523">
    <property type="entry name" value="AKR_Detox_Biosynth"/>
</dbReference>
<dbReference type="GO" id="GO:0016042">
    <property type="term" value="P:lipid catabolic process"/>
    <property type="evidence" value="ECO:0007669"/>
    <property type="project" value="UniProtKB-KW"/>
</dbReference>
<dbReference type="InterPro" id="IPR036812">
    <property type="entry name" value="NAD(P)_OxRdtase_dom_sf"/>
</dbReference>
<evidence type="ECO:0000256" key="6">
    <source>
        <dbReference type="ARBA" id="ARBA00023098"/>
    </source>
</evidence>
<organism evidence="8 9">
    <name type="scientific">Malassezia psittaci</name>
    <dbReference type="NCBI Taxonomy" id="1821823"/>
    <lineage>
        <taxon>Eukaryota</taxon>
        <taxon>Fungi</taxon>
        <taxon>Dikarya</taxon>
        <taxon>Basidiomycota</taxon>
        <taxon>Ustilaginomycotina</taxon>
        <taxon>Malasseziomycetes</taxon>
        <taxon>Malasseziales</taxon>
        <taxon>Malasseziaceae</taxon>
        <taxon>Malassezia</taxon>
    </lineage>
</organism>
<evidence type="ECO:0000313" key="8">
    <source>
        <dbReference type="EMBL" id="WFD44485.1"/>
    </source>
</evidence>
<dbReference type="Pfam" id="PF00248">
    <property type="entry name" value="Aldo_ket_red"/>
    <property type="match status" value="1"/>
</dbReference>
<gene>
    <name evidence="8" type="ORF">MPSI1_003153</name>
</gene>
<dbReference type="PANTHER" id="PTHR43364:SF15">
    <property type="entry name" value="ARYL-ALCOHOL DEHYDROGENASE AAD16-RELATED"/>
    <property type="match status" value="1"/>
</dbReference>
<keyword evidence="4" id="KW-0442">Lipid degradation</keyword>
<dbReference type="CDD" id="cd19079">
    <property type="entry name" value="AKR_EcYajO-like"/>
    <property type="match status" value="1"/>
</dbReference>
<keyword evidence="3" id="KW-0378">Hydrolase</keyword>
<dbReference type="Proteomes" id="UP001214628">
    <property type="component" value="Chromosome 5"/>
</dbReference>
<comment type="catalytic activity">
    <reaction evidence="1">
        <text>a triacylglycerol + H2O = a diacylglycerol + a fatty acid + H(+)</text>
        <dbReference type="Rhea" id="RHEA:12044"/>
        <dbReference type="ChEBI" id="CHEBI:15377"/>
        <dbReference type="ChEBI" id="CHEBI:15378"/>
        <dbReference type="ChEBI" id="CHEBI:17855"/>
        <dbReference type="ChEBI" id="CHEBI:18035"/>
        <dbReference type="ChEBI" id="CHEBI:28868"/>
        <dbReference type="EC" id="3.1.1.3"/>
    </reaction>
</comment>
<evidence type="ECO:0000256" key="5">
    <source>
        <dbReference type="ARBA" id="ARBA00023002"/>
    </source>
</evidence>
<dbReference type="InterPro" id="IPR023210">
    <property type="entry name" value="NADP_OxRdtase_dom"/>
</dbReference>
<proteinExistence type="predicted"/>
<protein>
    <recommendedName>
        <fullName evidence="2">triacylglycerol lipase</fullName>
        <ecNumber evidence="2">3.1.1.3</ecNumber>
    </recommendedName>
</protein>
<accession>A0AAF0F8W9</accession>
<dbReference type="EMBL" id="CP118379">
    <property type="protein sequence ID" value="WFD44485.1"/>
    <property type="molecule type" value="Genomic_DNA"/>
</dbReference>
<dbReference type="GO" id="GO:0016491">
    <property type="term" value="F:oxidoreductase activity"/>
    <property type="evidence" value="ECO:0007669"/>
    <property type="project" value="UniProtKB-KW"/>
</dbReference>
<keyword evidence="9" id="KW-1185">Reference proteome</keyword>
<evidence type="ECO:0000256" key="1">
    <source>
        <dbReference type="ARBA" id="ARBA00001024"/>
    </source>
</evidence>
<dbReference type="AlphaFoldDB" id="A0AAF0F8W9"/>
<dbReference type="Gene3D" id="3.20.20.100">
    <property type="entry name" value="NADP-dependent oxidoreductase domain"/>
    <property type="match status" value="1"/>
</dbReference>
<dbReference type="FunFam" id="3.20.20.100:FF:000004">
    <property type="entry name" value="Oxidoreductase, aldo/keto reductase"/>
    <property type="match status" value="1"/>
</dbReference>
<dbReference type="InterPro" id="IPR005152">
    <property type="entry name" value="Lipase_secreted"/>
</dbReference>
<evidence type="ECO:0000256" key="4">
    <source>
        <dbReference type="ARBA" id="ARBA00022963"/>
    </source>
</evidence>
<dbReference type="EC" id="3.1.1.3" evidence="2"/>
<sequence length="448" mass="50668">MEYVNLGDSGLKVSRIIMGCMTFGSKKWAPWLLEEEEALPLFEYAYKAGINTWDTADAYSNGKSEELICKALKKYNIPRSRVVIMTKLYFPVNEDGDEPLIQGKNDGPLVNRMGLSRKHIMDAVAASVKRLGTYIDVLQIHRLDRETPKEEIMHALNDVIESGDVRYIGASSMAAWEFQQLQNIAEKHGWFKFISMQNLYNLLYREEEREMIPYCQATGVGLVPWFAVAAGILTRPWDDKSTDRAKTDQFLKLILTEDTAETDSEIVNRVEELSKKKRVPMAQIALAWSVSHKGVNPILGLSKPERIDEAVAALKVKLTEEEIKYLEEPYKPKTETPTAPIYMYHGRVDELLPYNVALNAGHKWANLGANVLFQEDTDDISGHILTELINVPNVMFFAQDRFAGKSFSKGFTKRNVINGLANPLRSLAGLGELMGSIEDFIWKRGWPG</sequence>
<evidence type="ECO:0000259" key="7">
    <source>
        <dbReference type="Pfam" id="PF00248"/>
    </source>
</evidence>
<reference evidence="8" key="1">
    <citation type="submission" date="2023-02" db="EMBL/GenBank/DDBJ databases">
        <title>Mating type loci evolution in Malassezia.</title>
        <authorList>
            <person name="Coelho M.A."/>
        </authorList>
    </citation>
    <scope>NUCLEOTIDE SEQUENCE</scope>
    <source>
        <strain evidence="8">CBS 14136</strain>
    </source>
</reference>
<dbReference type="PANTHER" id="PTHR43364">
    <property type="entry name" value="NADH-SPECIFIC METHYLGLYOXAL REDUCTASE-RELATED"/>
    <property type="match status" value="1"/>
</dbReference>
<dbReference type="Pfam" id="PF03583">
    <property type="entry name" value="LIP"/>
    <property type="match status" value="1"/>
</dbReference>
<dbReference type="GO" id="GO:0005829">
    <property type="term" value="C:cytosol"/>
    <property type="evidence" value="ECO:0007669"/>
    <property type="project" value="UniProtKB-ARBA"/>
</dbReference>
<dbReference type="GO" id="GO:0004806">
    <property type="term" value="F:triacylglycerol lipase activity"/>
    <property type="evidence" value="ECO:0007669"/>
    <property type="project" value="UniProtKB-EC"/>
</dbReference>